<feature type="transmembrane region" description="Helical" evidence="4">
    <location>
        <begin position="62"/>
        <end position="82"/>
    </location>
</feature>
<dbReference type="eggNOG" id="KOG1201">
    <property type="taxonomic scope" value="Eukaryota"/>
</dbReference>
<dbReference type="PRINTS" id="PR00081">
    <property type="entry name" value="GDHRDH"/>
</dbReference>
<sequence length="376" mass="41323">MASKPSQSASPSPSAFLKPKAWYRHVTLDVLLLILANSVFHPWISLVFYLCLASIHKHREPLAHYTLYYTAALAVVEILGWINHRISYGRHRRVEWESEVAIITGGGSGLGRVLAQLLLRKGAKVAVLDVKGPDPEAEDEMERWDLLWETVDLRRRDHVALALDRIVDQLGSPTILVNNAATAIAGLPLLPLSGKLPSLSPEQVSNTLTVNAVSPVNTLSLLLPRLTASPKGAHIVTISSILSHLAPARLADYTMSKAAASSLHQTLCHELRNHPDPSVFARVKTLLVETGQLDTQLFANKTSLPFYANFFAPVLEAKDVAKEIVRTIERGDGGVIRSPFYAKCVPFYSVLPGTLQLLLRRFSGIDTAIGERSDRF</sequence>
<keyword evidence="4" id="KW-0472">Membrane</keyword>
<dbReference type="STRING" id="1182542.W9YJM6"/>
<evidence type="ECO:0000256" key="3">
    <source>
        <dbReference type="ARBA" id="ARBA00023002"/>
    </source>
</evidence>
<comment type="caution">
    <text evidence="5">The sequence shown here is derived from an EMBL/GenBank/DDBJ whole genome shotgun (WGS) entry which is preliminary data.</text>
</comment>
<evidence type="ECO:0000256" key="2">
    <source>
        <dbReference type="ARBA" id="ARBA00022857"/>
    </source>
</evidence>
<dbReference type="PANTHER" id="PTHR24322">
    <property type="entry name" value="PKSB"/>
    <property type="match status" value="1"/>
</dbReference>
<keyword evidence="3" id="KW-0560">Oxidoreductase</keyword>
<dbReference type="GO" id="GO:0016616">
    <property type="term" value="F:oxidoreductase activity, acting on the CH-OH group of donors, NAD or NADP as acceptor"/>
    <property type="evidence" value="ECO:0007669"/>
    <property type="project" value="TreeGrafter"/>
</dbReference>
<keyword evidence="4" id="KW-0812">Transmembrane</keyword>
<evidence type="ECO:0000313" key="6">
    <source>
        <dbReference type="Proteomes" id="UP000019478"/>
    </source>
</evidence>
<keyword evidence="2" id="KW-0521">NADP</keyword>
<keyword evidence="4" id="KW-1133">Transmembrane helix</keyword>
<accession>W9YJM6</accession>
<evidence type="ECO:0000313" key="5">
    <source>
        <dbReference type="EMBL" id="EXJ82469.1"/>
    </source>
</evidence>
<dbReference type="GeneID" id="19170392"/>
<dbReference type="RefSeq" id="XP_007734592.1">
    <property type="nucleotide sequence ID" value="XM_007736402.1"/>
</dbReference>
<dbReference type="PANTHER" id="PTHR24322:SF736">
    <property type="entry name" value="RETINOL DEHYDROGENASE 10"/>
    <property type="match status" value="1"/>
</dbReference>
<dbReference type="AlphaFoldDB" id="W9YJM6"/>
<dbReference type="Pfam" id="PF00106">
    <property type="entry name" value="adh_short"/>
    <property type="match status" value="1"/>
</dbReference>
<organism evidence="5 6">
    <name type="scientific">Capronia epimyces CBS 606.96</name>
    <dbReference type="NCBI Taxonomy" id="1182542"/>
    <lineage>
        <taxon>Eukaryota</taxon>
        <taxon>Fungi</taxon>
        <taxon>Dikarya</taxon>
        <taxon>Ascomycota</taxon>
        <taxon>Pezizomycotina</taxon>
        <taxon>Eurotiomycetes</taxon>
        <taxon>Chaetothyriomycetidae</taxon>
        <taxon>Chaetothyriales</taxon>
        <taxon>Herpotrichiellaceae</taxon>
        <taxon>Capronia</taxon>
    </lineage>
</organism>
<evidence type="ECO:0000256" key="4">
    <source>
        <dbReference type="SAM" id="Phobius"/>
    </source>
</evidence>
<dbReference type="Proteomes" id="UP000019478">
    <property type="component" value="Unassembled WGS sequence"/>
</dbReference>
<dbReference type="InterPro" id="IPR036291">
    <property type="entry name" value="NAD(P)-bd_dom_sf"/>
</dbReference>
<dbReference type="Gene3D" id="3.40.50.720">
    <property type="entry name" value="NAD(P)-binding Rossmann-like Domain"/>
    <property type="match status" value="1"/>
</dbReference>
<dbReference type="InterPro" id="IPR020904">
    <property type="entry name" value="Sc_DH/Rdtase_CS"/>
</dbReference>
<feature type="transmembrane region" description="Helical" evidence="4">
    <location>
        <begin position="30"/>
        <end position="56"/>
    </location>
</feature>
<proteinExistence type="inferred from homology"/>
<dbReference type="HOGENOM" id="CLU_010194_5_0_1"/>
<dbReference type="InterPro" id="IPR002347">
    <property type="entry name" value="SDR_fam"/>
</dbReference>
<dbReference type="SUPFAM" id="SSF51735">
    <property type="entry name" value="NAD(P)-binding Rossmann-fold domains"/>
    <property type="match status" value="1"/>
</dbReference>
<gene>
    <name evidence="5" type="ORF">A1O3_06282</name>
</gene>
<evidence type="ECO:0000256" key="1">
    <source>
        <dbReference type="ARBA" id="ARBA00006484"/>
    </source>
</evidence>
<protein>
    <submittedName>
        <fullName evidence="5">Uncharacterized protein</fullName>
    </submittedName>
</protein>
<reference evidence="5 6" key="1">
    <citation type="submission" date="2013-03" db="EMBL/GenBank/DDBJ databases">
        <title>The Genome Sequence of Capronia epimyces CBS 606.96.</title>
        <authorList>
            <consortium name="The Broad Institute Genomics Platform"/>
            <person name="Cuomo C."/>
            <person name="de Hoog S."/>
            <person name="Gorbushina A."/>
            <person name="Walker B."/>
            <person name="Young S.K."/>
            <person name="Zeng Q."/>
            <person name="Gargeya S."/>
            <person name="Fitzgerald M."/>
            <person name="Haas B."/>
            <person name="Abouelleil A."/>
            <person name="Allen A.W."/>
            <person name="Alvarado L."/>
            <person name="Arachchi H.M."/>
            <person name="Berlin A.M."/>
            <person name="Chapman S.B."/>
            <person name="Gainer-Dewar J."/>
            <person name="Goldberg J."/>
            <person name="Griggs A."/>
            <person name="Gujja S."/>
            <person name="Hansen M."/>
            <person name="Howarth C."/>
            <person name="Imamovic A."/>
            <person name="Ireland A."/>
            <person name="Larimer J."/>
            <person name="McCowan C."/>
            <person name="Murphy C."/>
            <person name="Pearson M."/>
            <person name="Poon T.W."/>
            <person name="Priest M."/>
            <person name="Roberts A."/>
            <person name="Saif S."/>
            <person name="Shea T."/>
            <person name="Sisk P."/>
            <person name="Sykes S."/>
            <person name="Wortman J."/>
            <person name="Nusbaum C."/>
            <person name="Birren B."/>
        </authorList>
    </citation>
    <scope>NUCLEOTIDE SEQUENCE [LARGE SCALE GENOMIC DNA]</scope>
    <source>
        <strain evidence="5 6">CBS 606.96</strain>
    </source>
</reference>
<dbReference type="PROSITE" id="PS00061">
    <property type="entry name" value="ADH_SHORT"/>
    <property type="match status" value="1"/>
</dbReference>
<name>W9YJM6_9EURO</name>
<dbReference type="OrthoDB" id="5840532at2759"/>
<keyword evidence="6" id="KW-1185">Reference proteome</keyword>
<comment type="similarity">
    <text evidence="1">Belongs to the short-chain dehydrogenases/reductases (SDR) family.</text>
</comment>
<dbReference type="EMBL" id="AMGY01000005">
    <property type="protein sequence ID" value="EXJ82469.1"/>
    <property type="molecule type" value="Genomic_DNA"/>
</dbReference>